<reference evidence="5" key="1">
    <citation type="submission" date="2023-07" db="EMBL/GenBank/DDBJ databases">
        <title>Two novel species in the genus Flavivirga.</title>
        <authorList>
            <person name="Kwon K."/>
        </authorList>
    </citation>
    <scope>NUCLEOTIDE SEQUENCE</scope>
    <source>
        <strain evidence="5">KCTC 52353</strain>
    </source>
</reference>
<evidence type="ECO:0000313" key="6">
    <source>
        <dbReference type="Proteomes" id="UP001176883"/>
    </source>
</evidence>
<dbReference type="Pfam" id="PF07804">
    <property type="entry name" value="HipA_C"/>
    <property type="match status" value="1"/>
</dbReference>
<comment type="similarity">
    <text evidence="1">Belongs to the HipA Ser/Thr kinase family.</text>
</comment>
<keyword evidence="6" id="KW-1185">Reference proteome</keyword>
<dbReference type="Proteomes" id="UP001176883">
    <property type="component" value="Unassembled WGS sequence"/>
</dbReference>
<dbReference type="EMBL" id="JAUOEK010000150">
    <property type="protein sequence ID" value="MDO5971307.1"/>
    <property type="molecule type" value="Genomic_DNA"/>
</dbReference>
<comment type="caution">
    <text evidence="5">The sequence shown here is derived from an EMBL/GenBank/DDBJ whole genome shotgun (WGS) entry which is preliminary data.</text>
</comment>
<dbReference type="PANTHER" id="PTHR37419:SF1">
    <property type="entry name" value="SERINE_THREONINE-PROTEIN KINASE TOXIN HIPA"/>
    <property type="match status" value="1"/>
</dbReference>
<dbReference type="PANTHER" id="PTHR37419">
    <property type="entry name" value="SERINE/THREONINE-PROTEIN KINASE TOXIN HIPA"/>
    <property type="match status" value="1"/>
</dbReference>
<keyword evidence="3" id="KW-0418">Kinase</keyword>
<organism evidence="5 6">
    <name type="scientific">Flavivirga aquimarina</name>
    <dbReference type="NCBI Taxonomy" id="2027862"/>
    <lineage>
        <taxon>Bacteria</taxon>
        <taxon>Pseudomonadati</taxon>
        <taxon>Bacteroidota</taxon>
        <taxon>Flavobacteriia</taxon>
        <taxon>Flavobacteriales</taxon>
        <taxon>Flavobacteriaceae</taxon>
        <taxon>Flavivirga</taxon>
    </lineage>
</organism>
<dbReference type="RefSeq" id="WP_303279010.1">
    <property type="nucleotide sequence ID" value="NZ_JAUOEK010000150.1"/>
</dbReference>
<gene>
    <name evidence="5" type="ORF">Q4Q35_15975</name>
</gene>
<name>A0ABT8WE70_9FLAO</name>
<evidence type="ECO:0000313" key="5">
    <source>
        <dbReference type="EMBL" id="MDO5971307.1"/>
    </source>
</evidence>
<dbReference type="InterPro" id="IPR012893">
    <property type="entry name" value="HipA-like_C"/>
</dbReference>
<feature type="domain" description="HipA-like C-terminal" evidence="4">
    <location>
        <begin position="3"/>
        <end position="229"/>
    </location>
</feature>
<dbReference type="Gene3D" id="1.10.1070.20">
    <property type="match status" value="1"/>
</dbReference>
<keyword evidence="2" id="KW-0808">Transferase</keyword>
<accession>A0ABT8WE70</accession>
<evidence type="ECO:0000259" key="4">
    <source>
        <dbReference type="Pfam" id="PF07804"/>
    </source>
</evidence>
<sequence length="272" mass="31059">MGFSISGVQRKGFIGKPRGIELVPKMNVDEKSQYIIKPLLSRFNIPDQSPANEHATMQIAKQLFGIKIAECAFMNFANGTPAYITRRFDYNDNGEKLNQEDFASVLKAANKYNSKTYQDVGEWLSPLNRVEFLRILIFNFLTGNGDVHLKNISLLETADGDMMLSPSYDLMNTKIHLTDNLMALNLFKELEQTSLPLGEKYSYKSEDFIEFGKRLKVKDSITTKIIATFNKKENDILAMVDKSFLSNDAKNMYKNNVMKNYKLFRQTTPIAN</sequence>
<protein>
    <submittedName>
        <fullName evidence="5">HipA domain-containing protein</fullName>
    </submittedName>
</protein>
<evidence type="ECO:0000256" key="1">
    <source>
        <dbReference type="ARBA" id="ARBA00010164"/>
    </source>
</evidence>
<proteinExistence type="inferred from homology"/>
<dbReference type="InterPro" id="IPR052028">
    <property type="entry name" value="HipA_Ser/Thr_kinase"/>
</dbReference>
<evidence type="ECO:0000256" key="2">
    <source>
        <dbReference type="ARBA" id="ARBA00022679"/>
    </source>
</evidence>
<evidence type="ECO:0000256" key="3">
    <source>
        <dbReference type="ARBA" id="ARBA00022777"/>
    </source>
</evidence>